<dbReference type="InterPro" id="IPR051226">
    <property type="entry name" value="PP1_Regulatory_Subunit"/>
</dbReference>
<dbReference type="GO" id="GO:0005737">
    <property type="term" value="C:cytoplasm"/>
    <property type="evidence" value="ECO:0007669"/>
    <property type="project" value="TreeGrafter"/>
</dbReference>
<dbReference type="PANTHER" id="PTHR24179:SF21">
    <property type="entry name" value="MYOSIN BINDING SUBUNIT, ISOFORM O"/>
    <property type="match status" value="1"/>
</dbReference>
<protein>
    <submittedName>
        <fullName evidence="5">Protein phosphatase 1 regulatory subunit 12B isoform X4</fullName>
    </submittedName>
</protein>
<keyword evidence="3" id="KW-0040">ANK repeat</keyword>
<keyword evidence="2" id="KW-0677">Repeat</keyword>
<organism evidence="5 6">
    <name type="scientific">Scomber scombrus</name>
    <name type="common">Atlantic mackerel</name>
    <name type="synonym">Scomber vernalis</name>
    <dbReference type="NCBI Taxonomy" id="13677"/>
    <lineage>
        <taxon>Eukaryota</taxon>
        <taxon>Metazoa</taxon>
        <taxon>Chordata</taxon>
        <taxon>Craniata</taxon>
        <taxon>Vertebrata</taxon>
        <taxon>Euteleostomi</taxon>
        <taxon>Actinopterygii</taxon>
        <taxon>Neopterygii</taxon>
        <taxon>Teleostei</taxon>
        <taxon>Neoteleostei</taxon>
        <taxon>Acanthomorphata</taxon>
        <taxon>Pelagiaria</taxon>
        <taxon>Scombriformes</taxon>
        <taxon>Scombridae</taxon>
        <taxon>Scomber</taxon>
    </lineage>
</organism>
<gene>
    <name evidence="5" type="ORF">FSCOSCO3_A025866</name>
</gene>
<dbReference type="EMBL" id="CAWUFR010000029">
    <property type="protein sequence ID" value="CAK6957563.1"/>
    <property type="molecule type" value="Genomic_DNA"/>
</dbReference>
<dbReference type="GO" id="GO:0019208">
    <property type="term" value="F:phosphatase regulator activity"/>
    <property type="evidence" value="ECO:0007669"/>
    <property type="project" value="TreeGrafter"/>
</dbReference>
<sequence>MQAFVPRSYLTPVRDEEAESQRKARSRHARQTRRSTQGVTLTDLKEAQKTNSLSAQDREMEEGGTLDDRSCLWKGLTDDRRVNASLTDSREPTEISSKWSKMDEQGNIEPRLETVAESPITSLSYSSITGSCGMPYSSNTSNNSFRAGERQWRDENQNPIEEAVQLNFATKQQQRRRCCDVEESDYNTAECNLSFDDDIEFICVSKMKMYLK</sequence>
<dbReference type="GO" id="GO:0004857">
    <property type="term" value="F:enzyme inhibitor activity"/>
    <property type="evidence" value="ECO:0007669"/>
    <property type="project" value="TreeGrafter"/>
</dbReference>
<dbReference type="Gene3D" id="6.10.140.390">
    <property type="match status" value="1"/>
</dbReference>
<name>A0AAV1NET1_SCOSC</name>
<evidence type="ECO:0000256" key="3">
    <source>
        <dbReference type="ARBA" id="ARBA00023043"/>
    </source>
</evidence>
<accession>A0AAV1NET1</accession>
<dbReference type="AlphaFoldDB" id="A0AAV1NET1"/>
<evidence type="ECO:0000313" key="6">
    <source>
        <dbReference type="Proteomes" id="UP001314229"/>
    </source>
</evidence>
<keyword evidence="6" id="KW-1185">Reference proteome</keyword>
<reference evidence="5 6" key="1">
    <citation type="submission" date="2024-01" db="EMBL/GenBank/DDBJ databases">
        <authorList>
            <person name="Alioto T."/>
            <person name="Alioto T."/>
            <person name="Gomez Garrido J."/>
        </authorList>
    </citation>
    <scope>NUCLEOTIDE SEQUENCE [LARGE SCALE GENOMIC DNA]</scope>
</reference>
<feature type="compositionally biased region" description="Basic residues" evidence="4">
    <location>
        <begin position="23"/>
        <end position="33"/>
    </location>
</feature>
<dbReference type="PANTHER" id="PTHR24179">
    <property type="entry name" value="PROTEIN PHOSPHATASE 1 REGULATORY SUBUNIT 12"/>
    <property type="match status" value="1"/>
</dbReference>
<evidence type="ECO:0000256" key="1">
    <source>
        <dbReference type="ARBA" id="ARBA00022473"/>
    </source>
</evidence>
<evidence type="ECO:0000256" key="4">
    <source>
        <dbReference type="SAM" id="MobiDB-lite"/>
    </source>
</evidence>
<evidence type="ECO:0000256" key="2">
    <source>
        <dbReference type="ARBA" id="ARBA00022737"/>
    </source>
</evidence>
<feature type="compositionally biased region" description="Basic and acidic residues" evidence="4">
    <location>
        <begin position="13"/>
        <end position="22"/>
    </location>
</feature>
<dbReference type="Proteomes" id="UP001314229">
    <property type="component" value="Unassembled WGS sequence"/>
</dbReference>
<feature type="region of interest" description="Disordered" evidence="4">
    <location>
        <begin position="1"/>
        <end position="66"/>
    </location>
</feature>
<evidence type="ECO:0000313" key="5">
    <source>
        <dbReference type="EMBL" id="CAK6957563.1"/>
    </source>
</evidence>
<proteinExistence type="predicted"/>
<comment type="caution">
    <text evidence="5">The sequence shown here is derived from an EMBL/GenBank/DDBJ whole genome shotgun (WGS) entry which is preliminary data.</text>
</comment>
<keyword evidence="1" id="KW-0217">Developmental protein</keyword>